<evidence type="ECO:0000313" key="2">
    <source>
        <dbReference type="Proteomes" id="UP000006177"/>
    </source>
</evidence>
<dbReference type="RefSeq" id="WP_014960429.1">
    <property type="nucleotide sequence ID" value="NC_018649.1"/>
</dbReference>
<organism evidence="1 2">
    <name type="scientific">Leptospirillum ferriphilum (strain ML-04)</name>
    <dbReference type="NCBI Taxonomy" id="1048260"/>
    <lineage>
        <taxon>Bacteria</taxon>
        <taxon>Pseudomonadati</taxon>
        <taxon>Nitrospirota</taxon>
        <taxon>Nitrospiria</taxon>
        <taxon>Nitrospirales</taxon>
        <taxon>Nitrospiraceae</taxon>
        <taxon>Leptospirillum</taxon>
    </lineage>
</organism>
<dbReference type="HOGENOM" id="CLU_159866_0_0_0"/>
<accession>J9Z8Y5</accession>
<dbReference type="Proteomes" id="UP000006177">
    <property type="component" value="Chromosome"/>
</dbReference>
<proteinExistence type="predicted"/>
<protein>
    <submittedName>
        <fullName evidence="1">Uncharacterized protein</fullName>
    </submittedName>
</protein>
<dbReference type="PATRIC" id="fig|1048260.3.peg.735"/>
<gene>
    <name evidence="1" type="ordered locus">LFML04_0684</name>
</gene>
<reference evidence="1 2" key="1">
    <citation type="journal article" date="2011" name="J. Microbiol.">
        <title>Complete genome of Leptospirillum ferriphilum ML-04 provides insight into its physiology and environmental adaptation.</title>
        <authorList>
            <person name="Mi S."/>
            <person name="Song J."/>
            <person name="Lin J."/>
            <person name="Che Y."/>
            <person name="Zheng H."/>
            <person name="Lin J."/>
        </authorList>
    </citation>
    <scope>NUCLEOTIDE SEQUENCE [LARGE SCALE GENOMIC DNA]</scope>
    <source>
        <strain evidence="1 2">ML-04</strain>
    </source>
</reference>
<dbReference type="EMBL" id="CP002919">
    <property type="protein sequence ID" value="AFS52919.1"/>
    <property type="molecule type" value="Genomic_DNA"/>
</dbReference>
<dbReference type="STRING" id="1048260.LFML04_0684"/>
<dbReference type="AlphaFoldDB" id="J9Z8Y5"/>
<evidence type="ECO:0000313" key="1">
    <source>
        <dbReference type="EMBL" id="AFS52919.1"/>
    </source>
</evidence>
<name>J9Z8Y5_LEPFM</name>
<sequence length="123" mass="13296">MKPVAIPSPSEAVVKKASESIEVTDSLGRKIVVRRPLLSSQLDLMVVVGPDASKNDMYMAMMNVLLHVVSINGDPAPALVKKSDIDDFVNTLGNEGVEAVTKAISEHFTQNFTVDEVKKKSES</sequence>
<dbReference type="KEGG" id="lfi:LFML04_0684"/>